<comment type="caution">
    <text evidence="2">The sequence shown here is derived from an EMBL/GenBank/DDBJ whole genome shotgun (WGS) entry which is preliminary data.</text>
</comment>
<dbReference type="Proteomes" id="UP001279734">
    <property type="component" value="Unassembled WGS sequence"/>
</dbReference>
<sequence length="185" mass="20357">MAKKSSPSSSRVSQQVRHGASNTGPVLMASAIAASIVDYGIPSGMAYRTPRLTSRANTPREGFISSCVFDANTMKAVFCFTKSEDWISMSPRTGFHFWGTNPYSVKNRKNHFFFLQDGTFRFRALPQVGSNSEVVAGLEKKFRAITLQEPSGEDAGESCSLLETSSDEEVEVPLKRRREVEGTST</sequence>
<accession>A0AAD3S770</accession>
<evidence type="ECO:0000256" key="1">
    <source>
        <dbReference type="SAM" id="MobiDB-lite"/>
    </source>
</evidence>
<evidence type="ECO:0000313" key="3">
    <source>
        <dbReference type="Proteomes" id="UP001279734"/>
    </source>
</evidence>
<keyword evidence="3" id="KW-1185">Reference proteome</keyword>
<organism evidence="2 3">
    <name type="scientific">Nepenthes gracilis</name>
    <name type="common">Slender pitcher plant</name>
    <dbReference type="NCBI Taxonomy" id="150966"/>
    <lineage>
        <taxon>Eukaryota</taxon>
        <taxon>Viridiplantae</taxon>
        <taxon>Streptophyta</taxon>
        <taxon>Embryophyta</taxon>
        <taxon>Tracheophyta</taxon>
        <taxon>Spermatophyta</taxon>
        <taxon>Magnoliopsida</taxon>
        <taxon>eudicotyledons</taxon>
        <taxon>Gunneridae</taxon>
        <taxon>Pentapetalae</taxon>
        <taxon>Caryophyllales</taxon>
        <taxon>Nepenthaceae</taxon>
        <taxon>Nepenthes</taxon>
    </lineage>
</organism>
<proteinExistence type="predicted"/>
<feature type="region of interest" description="Disordered" evidence="1">
    <location>
        <begin position="150"/>
        <end position="185"/>
    </location>
</feature>
<gene>
    <name evidence="2" type="ORF">Nepgr_007186</name>
</gene>
<dbReference type="AlphaFoldDB" id="A0AAD3S770"/>
<protein>
    <submittedName>
        <fullName evidence="2">Uncharacterized protein</fullName>
    </submittedName>
</protein>
<evidence type="ECO:0000313" key="2">
    <source>
        <dbReference type="EMBL" id="GMH05346.1"/>
    </source>
</evidence>
<reference evidence="2" key="1">
    <citation type="submission" date="2023-05" db="EMBL/GenBank/DDBJ databases">
        <title>Nepenthes gracilis genome sequencing.</title>
        <authorList>
            <person name="Fukushima K."/>
        </authorList>
    </citation>
    <scope>NUCLEOTIDE SEQUENCE</scope>
    <source>
        <strain evidence="2">SING2019-196</strain>
    </source>
</reference>
<name>A0AAD3S770_NEPGR</name>
<feature type="compositionally biased region" description="Basic and acidic residues" evidence="1">
    <location>
        <begin position="172"/>
        <end position="185"/>
    </location>
</feature>
<dbReference type="EMBL" id="BSYO01000005">
    <property type="protein sequence ID" value="GMH05346.1"/>
    <property type="molecule type" value="Genomic_DNA"/>
</dbReference>
<feature type="compositionally biased region" description="Low complexity" evidence="1">
    <location>
        <begin position="1"/>
        <end position="17"/>
    </location>
</feature>
<feature type="region of interest" description="Disordered" evidence="1">
    <location>
        <begin position="1"/>
        <end position="20"/>
    </location>
</feature>